<dbReference type="EMBL" id="JAPQKH010000007">
    <property type="protein sequence ID" value="KAJ5088076.1"/>
    <property type="molecule type" value="Genomic_DNA"/>
</dbReference>
<dbReference type="Proteomes" id="UP001149165">
    <property type="component" value="Unassembled WGS sequence"/>
</dbReference>
<sequence length="101" mass="11739">MIAIDEVTATKNNYVDLIEVGIKCFCNGELPEPPWPNKERPIVYSIIRRHSQIRPRADDSLVLTLFDMEPRLLSYRAINEGKFMDFQSQWLEISGNIEDVQ</sequence>
<accession>A0A9W9EUH1</accession>
<comment type="caution">
    <text evidence="1">The sequence shown here is derived from an EMBL/GenBank/DDBJ whole genome shotgun (WGS) entry which is preliminary data.</text>
</comment>
<reference evidence="1" key="2">
    <citation type="journal article" date="2023" name="IMA Fungus">
        <title>Comparative genomic study of the Penicillium genus elucidates a diverse pangenome and 15 lateral gene transfer events.</title>
        <authorList>
            <person name="Petersen C."/>
            <person name="Sorensen T."/>
            <person name="Nielsen M.R."/>
            <person name="Sondergaard T.E."/>
            <person name="Sorensen J.L."/>
            <person name="Fitzpatrick D.A."/>
            <person name="Frisvad J.C."/>
            <person name="Nielsen K.L."/>
        </authorList>
    </citation>
    <scope>NUCLEOTIDE SEQUENCE</scope>
    <source>
        <strain evidence="1">IBT 30069</strain>
    </source>
</reference>
<dbReference type="AlphaFoldDB" id="A0A9W9EUH1"/>
<dbReference type="OrthoDB" id="4326547at2759"/>
<evidence type="ECO:0000313" key="1">
    <source>
        <dbReference type="EMBL" id="KAJ5088076.1"/>
    </source>
</evidence>
<reference evidence="1" key="1">
    <citation type="submission" date="2022-11" db="EMBL/GenBank/DDBJ databases">
        <authorList>
            <person name="Petersen C."/>
        </authorList>
    </citation>
    <scope>NUCLEOTIDE SEQUENCE</scope>
    <source>
        <strain evidence="1">IBT 30069</strain>
    </source>
</reference>
<proteinExistence type="predicted"/>
<evidence type="ECO:0000313" key="2">
    <source>
        <dbReference type="Proteomes" id="UP001149165"/>
    </source>
</evidence>
<organism evidence="1 2">
    <name type="scientific">Penicillium angulare</name>
    <dbReference type="NCBI Taxonomy" id="116970"/>
    <lineage>
        <taxon>Eukaryota</taxon>
        <taxon>Fungi</taxon>
        <taxon>Dikarya</taxon>
        <taxon>Ascomycota</taxon>
        <taxon>Pezizomycotina</taxon>
        <taxon>Eurotiomycetes</taxon>
        <taxon>Eurotiomycetidae</taxon>
        <taxon>Eurotiales</taxon>
        <taxon>Aspergillaceae</taxon>
        <taxon>Penicillium</taxon>
    </lineage>
</organism>
<gene>
    <name evidence="1" type="ORF">N7456_011692</name>
</gene>
<keyword evidence="2" id="KW-1185">Reference proteome</keyword>
<name>A0A9W9EUH1_9EURO</name>
<protein>
    <submittedName>
        <fullName evidence="1">Uncharacterized protein</fullName>
    </submittedName>
</protein>